<sequence>MNRRRLNPVARRLAGRGDDRGQLILVAAAALAIALFPLVLAYLQLGYAGDVDAEPTGTDPESELTQALERAVHDAAAEVDHRTTSESGAGESTDDGGVGDGHIDSPEGAAAAFRTSASDDLKRIETAYVADGSAARIEYAPTGAETWIDDGHWRDGIAGDFSEPTAHGGVVIQERGGEPTVIAVAVDVHLRTPEATIDRRVIVHVPR</sequence>
<feature type="transmembrane region" description="Helical" evidence="2">
    <location>
        <begin position="21"/>
        <end position="43"/>
    </location>
</feature>
<dbReference type="EMBL" id="FZNQ01000013">
    <property type="protein sequence ID" value="SNR53306.1"/>
    <property type="molecule type" value="Genomic_DNA"/>
</dbReference>
<evidence type="ECO:0000313" key="3">
    <source>
        <dbReference type="EMBL" id="SNR53306.1"/>
    </source>
</evidence>
<feature type="region of interest" description="Disordered" evidence="1">
    <location>
        <begin position="74"/>
        <end position="107"/>
    </location>
</feature>
<organism evidence="3 4">
    <name type="scientific">Halorubrum vacuolatum</name>
    <name type="common">Natronobacterium vacuolatum</name>
    <dbReference type="NCBI Taxonomy" id="63740"/>
    <lineage>
        <taxon>Archaea</taxon>
        <taxon>Methanobacteriati</taxon>
        <taxon>Methanobacteriota</taxon>
        <taxon>Stenosarchaea group</taxon>
        <taxon>Halobacteria</taxon>
        <taxon>Halobacteriales</taxon>
        <taxon>Haloferacaceae</taxon>
        <taxon>Halorubrum</taxon>
    </lineage>
</organism>
<keyword evidence="2" id="KW-0472">Membrane</keyword>
<reference evidence="3 4" key="1">
    <citation type="submission" date="2017-06" db="EMBL/GenBank/DDBJ databases">
        <authorList>
            <person name="Kim H.J."/>
            <person name="Triplett B.A."/>
        </authorList>
    </citation>
    <scope>NUCLEOTIDE SEQUENCE [LARGE SCALE GENOMIC DNA]</scope>
    <source>
        <strain evidence="3 4">DSM 8800</strain>
    </source>
</reference>
<accession>A0A238X2W4</accession>
<dbReference type="RefSeq" id="WP_089385266.1">
    <property type="nucleotide sequence ID" value="NZ_FZNQ01000013.1"/>
</dbReference>
<evidence type="ECO:0000313" key="4">
    <source>
        <dbReference type="Proteomes" id="UP000198397"/>
    </source>
</evidence>
<proteinExistence type="predicted"/>
<dbReference type="OrthoDB" id="307144at2157"/>
<keyword evidence="4" id="KW-1185">Reference proteome</keyword>
<feature type="compositionally biased region" description="Basic and acidic residues" evidence="1">
    <location>
        <begin position="74"/>
        <end position="84"/>
    </location>
</feature>
<keyword evidence="2" id="KW-0812">Transmembrane</keyword>
<keyword evidence="2" id="KW-1133">Transmembrane helix</keyword>
<dbReference type="Proteomes" id="UP000198397">
    <property type="component" value="Unassembled WGS sequence"/>
</dbReference>
<dbReference type="AlphaFoldDB" id="A0A238X2W4"/>
<protein>
    <submittedName>
        <fullName evidence="3">Uncharacterized protein</fullName>
    </submittedName>
</protein>
<name>A0A238X2W4_HALVU</name>
<evidence type="ECO:0000256" key="2">
    <source>
        <dbReference type="SAM" id="Phobius"/>
    </source>
</evidence>
<evidence type="ECO:0000256" key="1">
    <source>
        <dbReference type="SAM" id="MobiDB-lite"/>
    </source>
</evidence>
<dbReference type="Pfam" id="PF23922">
    <property type="entry name" value="DUF7261"/>
    <property type="match status" value="1"/>
</dbReference>
<gene>
    <name evidence="3" type="ORF">SAMN06264855_11317</name>
</gene>
<dbReference type="InterPro" id="IPR055685">
    <property type="entry name" value="DUF7261"/>
</dbReference>